<evidence type="ECO:0000313" key="5">
    <source>
        <dbReference type="Proteomes" id="UP001385951"/>
    </source>
</evidence>
<dbReference type="AlphaFoldDB" id="A0AAW0GGM3"/>
<gene>
    <name evidence="4" type="ORF">QCA50_005971</name>
</gene>
<dbReference type="EMBL" id="JASBNA010000006">
    <property type="protein sequence ID" value="KAK7690869.1"/>
    <property type="molecule type" value="Genomic_DNA"/>
</dbReference>
<feature type="region of interest" description="Disordered" evidence="3">
    <location>
        <begin position="326"/>
        <end position="403"/>
    </location>
</feature>
<feature type="region of interest" description="Disordered" evidence="3">
    <location>
        <begin position="416"/>
        <end position="478"/>
    </location>
</feature>
<comment type="caution">
    <text evidence="4">The sequence shown here is derived from an EMBL/GenBank/DDBJ whole genome shotgun (WGS) entry which is preliminary data.</text>
</comment>
<dbReference type="PANTHER" id="PTHR22691">
    <property type="entry name" value="YEAST SPT2-RELATED"/>
    <property type="match status" value="1"/>
</dbReference>
<sequence length="478" mass="53685">MVAAFEALMAISASNTKKVENDFQTALAEKQRQEKLKRKQQEEKERKEKELEMRLRMKHLEEEKRNQERLKRQEEERAAKQKEMERREAEIRDHLRYGPKRSKTEYPSSSAARKKRDSPSDDDGGIALTREEKRRQRMEREMQYGLKSSRRPTNSSGYQKTGKRLPGGAVDVVSNGSNTDNAPNATQYRSVKERIAAQPPTLMRLNQEKRDTRTIDEFTRDLKAKKEGRVLEGDAAKEIFANGFFSSSKSKPEPKSSQASSVFGSRASSLENEHSATKASGKNTPAKSLTPPISSKPTSSAASSFRTSTVIPAKGSSLSVKAIGKLPASSSNGASKTPAKLPPSKATPSFSKTSSTSLRTQSKSSLPSGASFKKRPRSPSLSPSPPPPSKRRTPAPKSGNLSSEIWALFGKNRDSYVGRDIMSDDEDMEADARDLEREEMYSARLARKEDEAALEDERRHEEEKRRRKKEKDARERRY</sequence>
<evidence type="ECO:0000256" key="3">
    <source>
        <dbReference type="SAM" id="MobiDB-lite"/>
    </source>
</evidence>
<dbReference type="Pfam" id="PF08243">
    <property type="entry name" value="SPT2"/>
    <property type="match status" value="1"/>
</dbReference>
<feature type="region of interest" description="Disordered" evidence="3">
    <location>
        <begin position="30"/>
        <end position="210"/>
    </location>
</feature>
<comment type="similarity">
    <text evidence="1">Belongs to the SPT2 family.</text>
</comment>
<protein>
    <recommendedName>
        <fullName evidence="6">SPT2 chromatin protein</fullName>
    </recommendedName>
</protein>
<proteinExistence type="inferred from homology"/>
<evidence type="ECO:0000313" key="4">
    <source>
        <dbReference type="EMBL" id="KAK7690869.1"/>
    </source>
</evidence>
<dbReference type="GO" id="GO:0006360">
    <property type="term" value="P:transcription by RNA polymerase I"/>
    <property type="evidence" value="ECO:0007669"/>
    <property type="project" value="TreeGrafter"/>
</dbReference>
<keyword evidence="2" id="KW-0175">Coiled coil</keyword>
<feature type="compositionally biased region" description="Basic and acidic residues" evidence="3">
    <location>
        <begin position="430"/>
        <end position="478"/>
    </location>
</feature>
<evidence type="ECO:0008006" key="6">
    <source>
        <dbReference type="Google" id="ProtNLM"/>
    </source>
</evidence>
<feature type="region of interest" description="Disordered" evidence="3">
    <location>
        <begin position="243"/>
        <end position="311"/>
    </location>
</feature>
<dbReference type="PANTHER" id="PTHR22691:SF8">
    <property type="entry name" value="PROTEIN SPT2 HOMOLOG"/>
    <property type="match status" value="1"/>
</dbReference>
<dbReference type="GO" id="GO:0006334">
    <property type="term" value="P:nucleosome assembly"/>
    <property type="evidence" value="ECO:0007669"/>
    <property type="project" value="TreeGrafter"/>
</dbReference>
<dbReference type="Proteomes" id="UP001385951">
    <property type="component" value="Unassembled WGS sequence"/>
</dbReference>
<feature type="compositionally biased region" description="Polar residues" evidence="3">
    <location>
        <begin position="277"/>
        <end position="286"/>
    </location>
</feature>
<dbReference type="GO" id="GO:0005730">
    <property type="term" value="C:nucleolus"/>
    <property type="evidence" value="ECO:0007669"/>
    <property type="project" value="TreeGrafter"/>
</dbReference>
<dbReference type="GO" id="GO:0042393">
    <property type="term" value="F:histone binding"/>
    <property type="evidence" value="ECO:0007669"/>
    <property type="project" value="TreeGrafter"/>
</dbReference>
<organism evidence="4 5">
    <name type="scientific">Cerrena zonata</name>
    <dbReference type="NCBI Taxonomy" id="2478898"/>
    <lineage>
        <taxon>Eukaryota</taxon>
        <taxon>Fungi</taxon>
        <taxon>Dikarya</taxon>
        <taxon>Basidiomycota</taxon>
        <taxon>Agaricomycotina</taxon>
        <taxon>Agaricomycetes</taxon>
        <taxon>Polyporales</taxon>
        <taxon>Cerrenaceae</taxon>
        <taxon>Cerrena</taxon>
    </lineage>
</organism>
<evidence type="ECO:0000256" key="2">
    <source>
        <dbReference type="ARBA" id="ARBA00023054"/>
    </source>
</evidence>
<dbReference type="GO" id="GO:0003677">
    <property type="term" value="F:DNA binding"/>
    <property type="evidence" value="ECO:0007669"/>
    <property type="project" value="TreeGrafter"/>
</dbReference>
<dbReference type="SMART" id="SM00784">
    <property type="entry name" value="SPT2"/>
    <property type="match status" value="1"/>
</dbReference>
<feature type="compositionally biased region" description="Low complexity" evidence="3">
    <location>
        <begin position="351"/>
        <end position="366"/>
    </location>
</feature>
<reference evidence="4 5" key="1">
    <citation type="submission" date="2022-09" db="EMBL/GenBank/DDBJ databases">
        <authorList>
            <person name="Palmer J.M."/>
        </authorList>
    </citation>
    <scope>NUCLEOTIDE SEQUENCE [LARGE SCALE GENOMIC DNA]</scope>
    <source>
        <strain evidence="4 5">DSM 7382</strain>
    </source>
</reference>
<evidence type="ECO:0000256" key="1">
    <source>
        <dbReference type="ARBA" id="ARBA00006461"/>
    </source>
</evidence>
<feature type="compositionally biased region" description="Polar residues" evidence="3">
    <location>
        <begin position="174"/>
        <end position="189"/>
    </location>
</feature>
<feature type="compositionally biased region" description="Low complexity" evidence="3">
    <location>
        <begin position="287"/>
        <end position="309"/>
    </location>
</feature>
<accession>A0AAW0GGM3</accession>
<name>A0AAW0GGM3_9APHY</name>
<dbReference type="InterPro" id="IPR013256">
    <property type="entry name" value="Chromatin_SPT2"/>
</dbReference>
<feature type="compositionally biased region" description="Basic and acidic residues" evidence="3">
    <location>
        <begin position="129"/>
        <end position="142"/>
    </location>
</feature>
<feature type="compositionally biased region" description="Basic and acidic residues" evidence="3">
    <location>
        <begin position="30"/>
        <end position="96"/>
    </location>
</feature>
<keyword evidence="5" id="KW-1185">Reference proteome</keyword>